<keyword evidence="3" id="KW-1185">Reference proteome</keyword>
<dbReference type="EMBL" id="LN733663">
    <property type="protein sequence ID" value="CEP17334.1"/>
    <property type="molecule type" value="Genomic_DNA"/>
</dbReference>
<dbReference type="PANTHER" id="PTHR15197">
    <property type="entry name" value="COILIN P80"/>
    <property type="match status" value="1"/>
</dbReference>
<dbReference type="PANTHER" id="PTHR15197:SF0">
    <property type="entry name" value="COILIN"/>
    <property type="match status" value="1"/>
</dbReference>
<gene>
    <name evidence="2" type="primary">PARPA_11630.1 scaffold 44482</name>
</gene>
<feature type="compositionally biased region" description="Acidic residues" evidence="1">
    <location>
        <begin position="454"/>
        <end position="485"/>
    </location>
</feature>
<dbReference type="GO" id="GO:0030619">
    <property type="term" value="F:U1 snRNA binding"/>
    <property type="evidence" value="ECO:0007669"/>
    <property type="project" value="TreeGrafter"/>
</dbReference>
<dbReference type="OrthoDB" id="74813at2759"/>
<dbReference type="STRING" id="35722.A0A0B7NQS0"/>
<feature type="compositionally biased region" description="Basic and acidic residues" evidence="1">
    <location>
        <begin position="121"/>
        <end position="160"/>
    </location>
</feature>
<dbReference type="GO" id="GO:0015030">
    <property type="term" value="C:Cajal body"/>
    <property type="evidence" value="ECO:0007669"/>
    <property type="project" value="TreeGrafter"/>
</dbReference>
<proteinExistence type="predicted"/>
<evidence type="ECO:0000313" key="3">
    <source>
        <dbReference type="Proteomes" id="UP000054107"/>
    </source>
</evidence>
<dbReference type="GO" id="GO:0030620">
    <property type="term" value="F:U2 snRNA binding"/>
    <property type="evidence" value="ECO:0007669"/>
    <property type="project" value="TreeGrafter"/>
</dbReference>
<name>A0A0B7NQS0_9FUNG</name>
<evidence type="ECO:0000313" key="2">
    <source>
        <dbReference type="EMBL" id="CEP17334.1"/>
    </source>
</evidence>
<evidence type="ECO:0008006" key="4">
    <source>
        <dbReference type="Google" id="ProtNLM"/>
    </source>
</evidence>
<reference evidence="2 3" key="1">
    <citation type="submission" date="2014-09" db="EMBL/GenBank/DDBJ databases">
        <authorList>
            <person name="Ellenberger Sabrina"/>
        </authorList>
    </citation>
    <scope>NUCLEOTIDE SEQUENCE [LARGE SCALE GENOMIC DNA]</scope>
    <source>
        <strain evidence="2 3">CBS 412.66</strain>
    </source>
</reference>
<dbReference type="GO" id="GO:0000387">
    <property type="term" value="P:spliceosomal snRNP assembly"/>
    <property type="evidence" value="ECO:0007669"/>
    <property type="project" value="TreeGrafter"/>
</dbReference>
<feature type="region of interest" description="Disordered" evidence="1">
    <location>
        <begin position="83"/>
        <end position="180"/>
    </location>
</feature>
<feature type="region of interest" description="Disordered" evidence="1">
    <location>
        <begin position="451"/>
        <end position="485"/>
    </location>
</feature>
<organism evidence="2 3">
    <name type="scientific">Parasitella parasitica</name>
    <dbReference type="NCBI Taxonomy" id="35722"/>
    <lineage>
        <taxon>Eukaryota</taxon>
        <taxon>Fungi</taxon>
        <taxon>Fungi incertae sedis</taxon>
        <taxon>Mucoromycota</taxon>
        <taxon>Mucoromycotina</taxon>
        <taxon>Mucoromycetes</taxon>
        <taxon>Mucorales</taxon>
        <taxon>Mucorineae</taxon>
        <taxon>Mucoraceae</taxon>
        <taxon>Parasitella</taxon>
    </lineage>
</organism>
<protein>
    <recommendedName>
        <fullName evidence="4">Coilin</fullName>
    </recommendedName>
</protein>
<sequence length="505" mass="57873">MRIKITTAPPLPKNQCWFAINEKLQKQSIYYLTNKIVDQLNLSTDAANLKLSMEGFYLLPQTTIRDLLRDGDLVIIKEDPVKQPTTATKKRKSPIQLEEVEEDNALDTRPIKKSKRSKSSIPKDNDKNKADKDISTQKVEKKSKKKGEETKEKKNDKPSVIKENTQQSAPFEGLDRTKKRNMRRKALKQHYRMLHDESNISVIQANSELQPLKQIDPVQELHVEKLKISANEPSEKLLKKNKNKKKNHMKGSKAENRSHVFYEQQQDDMETNSDTVAMETVNDISNSSTVTMHQINMATNTNRPNLYGRAFVTSVESEPKCKGHRGPARQYPIHKVPTLFYAEEPSQDESSEPSTTITMTAPQITDSPDDYNRFPAADFKSNIPAIGDQLAIKTLELTANYTPEISAWKQVILKEMNLPNTITFEYIQGFGKTSTKGGKFDIKKHQKKRHDGWYQDEYDQTGDQLQDQEEEEGEEADLVNEDEQEQDLVTINIDDIYDIKNMSNV</sequence>
<evidence type="ECO:0000256" key="1">
    <source>
        <dbReference type="SAM" id="MobiDB-lite"/>
    </source>
</evidence>
<dbReference type="AlphaFoldDB" id="A0A0B7NQS0"/>
<accession>A0A0B7NQS0</accession>
<dbReference type="Proteomes" id="UP000054107">
    <property type="component" value="Unassembled WGS sequence"/>
</dbReference>
<dbReference type="InterPro" id="IPR024822">
    <property type="entry name" value="Coilin"/>
</dbReference>